<dbReference type="Pfam" id="PF10975">
    <property type="entry name" value="DUF2802"/>
    <property type="match status" value="1"/>
</dbReference>
<name>A0A1E2UI55_9GAMM</name>
<keyword evidence="3" id="KW-1185">Reference proteome</keyword>
<feature type="region of interest" description="Disordered" evidence="1">
    <location>
        <begin position="42"/>
        <end position="67"/>
    </location>
</feature>
<comment type="caution">
    <text evidence="2">The sequence shown here is derived from an EMBL/GenBank/DDBJ whole genome shotgun (WGS) entry which is preliminary data.</text>
</comment>
<organism evidence="2 3">
    <name type="scientific">Candidatus Thiodiazotropha endoloripes</name>
    <dbReference type="NCBI Taxonomy" id="1818881"/>
    <lineage>
        <taxon>Bacteria</taxon>
        <taxon>Pseudomonadati</taxon>
        <taxon>Pseudomonadota</taxon>
        <taxon>Gammaproteobacteria</taxon>
        <taxon>Chromatiales</taxon>
        <taxon>Sedimenticolaceae</taxon>
        <taxon>Candidatus Thiodiazotropha</taxon>
    </lineage>
</organism>
<reference evidence="2 3" key="1">
    <citation type="submission" date="2016-03" db="EMBL/GenBank/DDBJ databases">
        <title>Chemosynthetic sulphur-oxidizing symbionts of marine invertebrate animals are capable of nitrogen fixation.</title>
        <authorList>
            <person name="Petersen J.M."/>
            <person name="Kemper A."/>
            <person name="Gruber-Vodicka H."/>
            <person name="Cardini U."/>
            <person name="Geest Mvander."/>
            <person name="Kleiner M."/>
            <person name="Bulgheresi S."/>
            <person name="Fussmann M."/>
            <person name="Herbold C."/>
            <person name="Seah B.K.B."/>
            <person name="Antony C.Paul."/>
            <person name="Liu D."/>
            <person name="Belitz A."/>
            <person name="Weber M."/>
        </authorList>
    </citation>
    <scope>NUCLEOTIDE SEQUENCE [LARGE SCALE GENOMIC DNA]</scope>
    <source>
        <strain evidence="2">G_D</strain>
    </source>
</reference>
<protein>
    <submittedName>
        <fullName evidence="2">Sporulation initiation inhibitor protein soj</fullName>
    </submittedName>
</protein>
<dbReference type="EMBL" id="LVJZ01000005">
    <property type="protein sequence ID" value="ODB92966.1"/>
    <property type="molecule type" value="Genomic_DNA"/>
</dbReference>
<gene>
    <name evidence="2" type="ORF">A3196_19435</name>
</gene>
<accession>A0A1E2UI55</accession>
<feature type="compositionally biased region" description="Basic and acidic residues" evidence="1">
    <location>
        <begin position="42"/>
        <end position="53"/>
    </location>
</feature>
<proteinExistence type="predicted"/>
<dbReference type="STRING" id="1818881.A3196_19435"/>
<sequence>MERKRKELQAQQSREIQTLKQTVAALCSSAVGVDRRVNRLERQGRDLEERQENIEQSNLQGDPPYSDAISMVRAGAGPDELIQELGISRDAADLIIMIHGAKREDA</sequence>
<dbReference type="AlphaFoldDB" id="A0A1E2UI55"/>
<dbReference type="Proteomes" id="UP000094849">
    <property type="component" value="Unassembled WGS sequence"/>
</dbReference>
<evidence type="ECO:0000313" key="2">
    <source>
        <dbReference type="EMBL" id="ODB92966.1"/>
    </source>
</evidence>
<dbReference type="InterPro" id="IPR021244">
    <property type="entry name" value="DUF2802"/>
</dbReference>
<evidence type="ECO:0000313" key="3">
    <source>
        <dbReference type="Proteomes" id="UP000094849"/>
    </source>
</evidence>
<evidence type="ECO:0000256" key="1">
    <source>
        <dbReference type="SAM" id="MobiDB-lite"/>
    </source>
</evidence>